<name>A0ACC3SC22_9PEZI</name>
<sequence>MSYTHVLMQRKWYWIQGDKVFPNPPEDASKHFTARAAALGLSCFEALSAASVRYAERRRLPTAMLFPIGTKPNVFLENHRSEQATEGRRAEWKGQRQEEEKAGHSEWSDIEDTSQSKRHTSRKALKDRKDTREQLQRDQKTSAHQSQTAIHREGEGFFPRLRRITEGRELDPSSRRGSTTVKTTNAFVKRRKDPEEERKSLPRSATSHSVDGDPSDDVETDVRGASRYSPLDEHTNHANDDRRLDSPQYLQRRASSSGRRYNSLPAEDIDGGLDNEYTESGDAASSDRVSHHYRGRATLAHEHVSYPPSPSQYHAPLHSSSDAYAYLDNQDGHLPPAPEAPDLSKTTLTGYELLARELSDRPHNITPLYRKFEYLHHRVLLHLQDELSELEEHLRITDEFLTQLARNDSGSPANPASRRKEWYSGDHRRTDLLGRIFQKQEQYNRALAGYAHAVRDLEAADKDDIVRYRDWMANNQPIEEFETTFLRKDSDLIAFPRRDPNPSVGTVLPAVLAFVPFTVFGPFVATLLIPGLWGRVFVIALTAIAQAAVVWSAKAYHIMSGRAWIVSTAS</sequence>
<evidence type="ECO:0000313" key="1">
    <source>
        <dbReference type="EMBL" id="KAK8206757.1"/>
    </source>
</evidence>
<proteinExistence type="predicted"/>
<evidence type="ECO:0000313" key="2">
    <source>
        <dbReference type="Proteomes" id="UP001320706"/>
    </source>
</evidence>
<dbReference type="EMBL" id="JAMKPW020000022">
    <property type="protein sequence ID" value="KAK8206757.1"/>
    <property type="molecule type" value="Genomic_DNA"/>
</dbReference>
<dbReference type="Proteomes" id="UP001320706">
    <property type="component" value="Unassembled WGS sequence"/>
</dbReference>
<reference evidence="1" key="1">
    <citation type="submission" date="2024-02" db="EMBL/GenBank/DDBJ databases">
        <title>Metagenome Assembled Genome of Zalaria obscura JY119.</title>
        <authorList>
            <person name="Vighnesh L."/>
            <person name="Jagadeeshwari U."/>
            <person name="Venkata Ramana C."/>
            <person name="Sasikala C."/>
        </authorList>
    </citation>
    <scope>NUCLEOTIDE SEQUENCE</scope>
    <source>
        <strain evidence="1">JY119</strain>
    </source>
</reference>
<organism evidence="1 2">
    <name type="scientific">Zalaria obscura</name>
    <dbReference type="NCBI Taxonomy" id="2024903"/>
    <lineage>
        <taxon>Eukaryota</taxon>
        <taxon>Fungi</taxon>
        <taxon>Dikarya</taxon>
        <taxon>Ascomycota</taxon>
        <taxon>Pezizomycotina</taxon>
        <taxon>Dothideomycetes</taxon>
        <taxon>Dothideomycetidae</taxon>
        <taxon>Dothideales</taxon>
        <taxon>Zalariaceae</taxon>
        <taxon>Zalaria</taxon>
    </lineage>
</organism>
<keyword evidence="2" id="KW-1185">Reference proteome</keyword>
<protein>
    <submittedName>
        <fullName evidence="1">Uncharacterized protein</fullName>
    </submittedName>
</protein>
<comment type="caution">
    <text evidence="1">The sequence shown here is derived from an EMBL/GenBank/DDBJ whole genome shotgun (WGS) entry which is preliminary data.</text>
</comment>
<accession>A0ACC3SC22</accession>
<gene>
    <name evidence="1" type="ORF">M8818_004591</name>
</gene>